<accession>A0A157RKH6</accession>
<gene>
    <name evidence="2" type="ORF">SAMEA3906487_03905</name>
</gene>
<proteinExistence type="predicted"/>
<keyword evidence="3" id="KW-1185">Reference proteome</keyword>
<dbReference type="PATRIC" id="fig|123899.6.peg.3904"/>
<evidence type="ECO:0000313" key="3">
    <source>
        <dbReference type="Proteomes" id="UP000076825"/>
    </source>
</evidence>
<evidence type="ECO:0000313" key="2">
    <source>
        <dbReference type="EMBL" id="SAI73927.1"/>
    </source>
</evidence>
<organism evidence="2 3">
    <name type="scientific">Bordetella trematum</name>
    <dbReference type="NCBI Taxonomy" id="123899"/>
    <lineage>
        <taxon>Bacteria</taxon>
        <taxon>Pseudomonadati</taxon>
        <taxon>Pseudomonadota</taxon>
        <taxon>Betaproteobacteria</taxon>
        <taxon>Burkholderiales</taxon>
        <taxon>Alcaligenaceae</taxon>
        <taxon>Bordetella</taxon>
    </lineage>
</organism>
<evidence type="ECO:0008006" key="4">
    <source>
        <dbReference type="Google" id="ProtNLM"/>
    </source>
</evidence>
<dbReference type="AlphaFoldDB" id="A0A157RKH6"/>
<reference evidence="2 3" key="1">
    <citation type="submission" date="2016-04" db="EMBL/GenBank/DDBJ databases">
        <authorList>
            <consortium name="Pathogen Informatics"/>
        </authorList>
    </citation>
    <scope>NUCLEOTIDE SEQUENCE [LARGE SCALE GENOMIC DNA]</scope>
    <source>
        <strain evidence="2 3">H044680328</strain>
    </source>
</reference>
<dbReference type="KEGG" id="btrm:SAMEA390648703905"/>
<protein>
    <recommendedName>
        <fullName evidence="4">Lipoprotein</fullName>
    </recommendedName>
</protein>
<evidence type="ECO:0000256" key="1">
    <source>
        <dbReference type="SAM" id="MobiDB-lite"/>
    </source>
</evidence>
<dbReference type="Proteomes" id="UP000076825">
    <property type="component" value="Chromosome 1"/>
</dbReference>
<name>A0A157RKH6_9BORD</name>
<dbReference type="EMBL" id="LT546645">
    <property type="protein sequence ID" value="SAI73927.1"/>
    <property type="molecule type" value="Genomic_DNA"/>
</dbReference>
<sequence length="263" mass="28580">MPVGAIEPDEHPTGRVSNIGWLVVKERVLLALQRGPTSWLPPRRSLLRSALPFAGLCPRRLEVHERSIEKSIQSSQEKSKHSLRKESATIADWFCYFLAGVVRSGFLCVARWRVPLSIAVLTRYEFRMKKITFAALAVCVSVAGCASSGVRVKDEQLAEFVPGKTTKQDVIARLGVPTSSMRNSDGSSMIMYTYSEARTRATTFIPIVGLFAGGVDTNATNVMLQFDPEGKLLSHSSSETALGTATGVAAGSVDSVPDQPRKP</sequence>
<dbReference type="STRING" id="123899.SAMEA3906487_03905"/>
<feature type="region of interest" description="Disordered" evidence="1">
    <location>
        <begin position="243"/>
        <end position="263"/>
    </location>
</feature>